<evidence type="ECO:0000256" key="10">
    <source>
        <dbReference type="ARBA" id="ARBA00022840"/>
    </source>
</evidence>
<evidence type="ECO:0000256" key="12">
    <source>
        <dbReference type="ARBA" id="ARBA00023268"/>
    </source>
</evidence>
<dbReference type="PANTHER" id="PTHR10953">
    <property type="entry name" value="UBIQUITIN-ACTIVATING ENZYME E1"/>
    <property type="match status" value="1"/>
</dbReference>
<evidence type="ECO:0000256" key="7">
    <source>
        <dbReference type="ARBA" id="ARBA00022741"/>
    </source>
</evidence>
<keyword evidence="2 14" id="KW-0963">Cytoplasm</keyword>
<evidence type="ECO:0000256" key="2">
    <source>
        <dbReference type="ARBA" id="ARBA00022490"/>
    </source>
</evidence>
<evidence type="ECO:0000256" key="11">
    <source>
        <dbReference type="ARBA" id="ARBA00023150"/>
    </source>
</evidence>
<dbReference type="InterPro" id="IPR045886">
    <property type="entry name" value="ThiF/MoeB/HesA"/>
</dbReference>
<dbReference type="SMART" id="SM00450">
    <property type="entry name" value="RHOD"/>
    <property type="match status" value="1"/>
</dbReference>
<dbReference type="GO" id="GO:0005829">
    <property type="term" value="C:cytosol"/>
    <property type="evidence" value="ECO:0007669"/>
    <property type="project" value="UniProtKB-SubCell"/>
</dbReference>
<keyword evidence="18" id="KW-1185">Reference proteome</keyword>
<keyword evidence="6 14" id="KW-0479">Metal-binding</keyword>
<feature type="active site" description="Glycyl thioester intermediate; for adenylyltransferase activity" evidence="14">
    <location>
        <position position="239"/>
    </location>
</feature>
<keyword evidence="7 14" id="KW-0547">Nucleotide-binding</keyword>
<comment type="subcellular location">
    <subcellularLocation>
        <location evidence="1">Cytoplasm</location>
        <location evidence="1">Cytosol</location>
    </subcellularLocation>
</comment>
<keyword evidence="3 14" id="KW-0808">Transferase</keyword>
<dbReference type="GO" id="GO:0046872">
    <property type="term" value="F:metal ion binding"/>
    <property type="evidence" value="ECO:0007669"/>
    <property type="project" value="UniProtKB-KW"/>
</dbReference>
<keyword evidence="4 14" id="KW-0819">tRNA processing</keyword>
<comment type="similarity">
    <text evidence="14">In the N-terminal section; belongs to the HesA/MoeB/ThiF family. UBA4 subfamily.</text>
</comment>
<feature type="binding site" evidence="14">
    <location>
        <begin position="179"/>
        <end position="180"/>
    </location>
    <ligand>
        <name>ATP</name>
        <dbReference type="ChEBI" id="CHEBI:30616"/>
    </ligand>
</feature>
<feature type="active site" description="Cysteine persulfide intermediate; for sulfurtransferase activity" evidence="14">
    <location>
        <position position="436"/>
    </location>
</feature>
<comment type="cofactor">
    <cofactor evidence="14">
        <name>Zn(2+)</name>
        <dbReference type="ChEBI" id="CHEBI:29105"/>
    </cofactor>
    <text evidence="14">Binds 1 zinc ion per subunit.</text>
</comment>
<dbReference type="Proteomes" id="UP000275078">
    <property type="component" value="Unassembled WGS sequence"/>
</dbReference>
<dbReference type="InterPro" id="IPR028885">
    <property type="entry name" value="MOCS3/Uba4"/>
</dbReference>
<keyword evidence="10 14" id="KW-0067">ATP-binding</keyword>
<keyword evidence="11 14" id="KW-0501">Molybdenum cofactor biosynthesis</keyword>
<evidence type="ECO:0000256" key="8">
    <source>
        <dbReference type="ARBA" id="ARBA00022786"/>
    </source>
</evidence>
<dbReference type="GO" id="GO:0032447">
    <property type="term" value="P:protein urmylation"/>
    <property type="evidence" value="ECO:0007669"/>
    <property type="project" value="TreeGrafter"/>
</dbReference>
<dbReference type="PROSITE" id="PS50206">
    <property type="entry name" value="RHODANESE_3"/>
    <property type="match status" value="1"/>
</dbReference>
<dbReference type="Pfam" id="PF00899">
    <property type="entry name" value="ThiF"/>
    <property type="match status" value="1"/>
</dbReference>
<dbReference type="EC" id="2.7.7.80" evidence="14"/>
<dbReference type="STRING" id="1160509.A0A3N4I3D2"/>
<evidence type="ECO:0000256" key="4">
    <source>
        <dbReference type="ARBA" id="ARBA00022694"/>
    </source>
</evidence>
<keyword evidence="8" id="KW-0833">Ubl conjugation pathway</keyword>
<dbReference type="EMBL" id="ML119702">
    <property type="protein sequence ID" value="RPA79168.1"/>
    <property type="molecule type" value="Genomic_DNA"/>
</dbReference>
<evidence type="ECO:0000256" key="3">
    <source>
        <dbReference type="ARBA" id="ARBA00022679"/>
    </source>
</evidence>
<name>A0A3N4I3D2_ASCIM</name>
<dbReference type="GO" id="GO:0061604">
    <property type="term" value="F:molybdopterin-synthase sulfurtransferase activity"/>
    <property type="evidence" value="ECO:0007669"/>
    <property type="project" value="UniProtKB-EC"/>
</dbReference>
<feature type="binding site" evidence="14">
    <location>
        <position position="312"/>
    </location>
    <ligand>
        <name>Zn(2+)</name>
        <dbReference type="ChEBI" id="CHEBI:29105"/>
    </ligand>
</feature>
<feature type="binding site" evidence="14">
    <location>
        <position position="309"/>
    </location>
    <ligand>
        <name>Zn(2+)</name>
        <dbReference type="ChEBI" id="CHEBI:29105"/>
    </ligand>
</feature>
<feature type="binding site" evidence="14">
    <location>
        <position position="225"/>
    </location>
    <ligand>
        <name>Zn(2+)</name>
        <dbReference type="ChEBI" id="CHEBI:29105"/>
    </ligand>
</feature>
<dbReference type="InterPro" id="IPR036873">
    <property type="entry name" value="Rhodanese-like_dom_sf"/>
</dbReference>
<dbReference type="PANTHER" id="PTHR10953:SF102">
    <property type="entry name" value="ADENYLYLTRANSFERASE AND SULFURTRANSFERASE MOCS3"/>
    <property type="match status" value="1"/>
</dbReference>
<keyword evidence="12 14" id="KW-0511">Multifunctional enzyme</keyword>
<proteinExistence type="inferred from homology"/>
<dbReference type="UniPathway" id="UPA00344"/>
<gene>
    <name evidence="14" type="primary">uba4</name>
    <name evidence="14" type="synonym">cnxF</name>
    <name evidence="17" type="ORF">BJ508DRAFT_416108</name>
</gene>
<evidence type="ECO:0000256" key="13">
    <source>
        <dbReference type="ARBA" id="ARBA00043893"/>
    </source>
</evidence>
<protein>
    <recommendedName>
        <fullName evidence="14">Adenylyltransferase and sulfurtransferase uba4</fullName>
    </recommendedName>
    <alternativeName>
        <fullName evidence="14">Common component for nitrate reductase and xanthine dehydrogenase protein F</fullName>
    </alternativeName>
    <alternativeName>
        <fullName evidence="14">Ubiquitin-like protein activator 4</fullName>
    </alternativeName>
    <domain>
        <recommendedName>
            <fullName evidence="14">Molybdopterin-synthase adenylyltransferase</fullName>
            <ecNumber evidence="14">2.7.7.80</ecNumber>
        </recommendedName>
        <alternativeName>
            <fullName evidence="14">Adenylyltransferase uba4</fullName>
        </alternativeName>
        <alternativeName>
            <fullName evidence="14">Sulfur carrier protein MOCS2A adenylyltransferase</fullName>
        </alternativeName>
    </domain>
    <domain>
        <recommendedName>
            <fullName evidence="14">Molybdopterin-synthase sulfurtransferase</fullName>
            <ecNumber evidence="14">2.8.1.11</ecNumber>
        </recommendedName>
        <alternativeName>
            <fullName evidence="14">Sulfurtransferase uba4</fullName>
        </alternativeName>
        <alternativeName>
            <fullName evidence="14">Sulfur carrier protein MOCS2A sulfurtransferase</fullName>
        </alternativeName>
    </domain>
</protein>
<evidence type="ECO:0000256" key="15">
    <source>
        <dbReference type="SAM" id="MobiDB-lite"/>
    </source>
</evidence>
<comment type="function">
    <text evidence="13">Plays a central role in 2-thiolation of mcm(5)S(2)U at tRNA wobble positions of cytosolic tRNA(Lys), tRNA(Glu) and tRNA(Gln). Also essential during biosynthesis of the molybdenum cofactor. Acts by mediating the C-terminal thiocarboxylation of sulfur carriers urm1 and mocs2a. Its N-terminus first activates urm1 and mocs2a as acyl-adenylates (-COAMP), then the persulfide sulfur on the catalytic cysteine is transferred to urm1 and mocs2a to form thiocarboxylation (-COSH) of their C-terminus. The reaction probably involves hydrogen sulfide that is generated from the persulfide intermediate and that acts as a nucleophile towards urm1 and mocs2a. Subsequently, a transient disulfide bond is formed. Does not use thiosulfate as sulfur donor; nfs1 probably acting as a sulfur donor for thiocarboxylation reactions.</text>
</comment>
<dbReference type="GO" id="GO:0002143">
    <property type="term" value="P:tRNA wobble position uridine thiolation"/>
    <property type="evidence" value="ECO:0007669"/>
    <property type="project" value="InterPro"/>
</dbReference>
<dbReference type="EC" id="2.8.1.11" evidence="14"/>
<dbReference type="GO" id="GO:0004792">
    <property type="term" value="F:thiosulfate-cyanide sulfurtransferase activity"/>
    <property type="evidence" value="ECO:0007669"/>
    <property type="project" value="TreeGrafter"/>
</dbReference>
<comment type="catalytic activity">
    <reaction evidence="14">
        <text>[molybdopterin-synthase sulfur-carrier protein]-C-terminal Gly-Gly + ATP + H(+) = [molybdopterin-synthase sulfur-carrier protein]-C-terminal Gly-Gly-AMP + diphosphate</text>
        <dbReference type="Rhea" id="RHEA:43616"/>
        <dbReference type="Rhea" id="RHEA-COMP:12159"/>
        <dbReference type="Rhea" id="RHEA-COMP:12202"/>
        <dbReference type="ChEBI" id="CHEBI:15378"/>
        <dbReference type="ChEBI" id="CHEBI:30616"/>
        <dbReference type="ChEBI" id="CHEBI:33019"/>
        <dbReference type="ChEBI" id="CHEBI:90618"/>
        <dbReference type="ChEBI" id="CHEBI:90778"/>
        <dbReference type="EC" id="2.7.7.80"/>
    </reaction>
</comment>
<evidence type="ECO:0000256" key="6">
    <source>
        <dbReference type="ARBA" id="ARBA00022723"/>
    </source>
</evidence>
<comment type="pathway">
    <text evidence="14">tRNA modification; 5-methoxycarbonylmethyl-2-thiouridine-tRNA biosynthesis.</text>
</comment>
<evidence type="ECO:0000313" key="17">
    <source>
        <dbReference type="EMBL" id="RPA79168.1"/>
    </source>
</evidence>
<dbReference type="GO" id="GO:0005524">
    <property type="term" value="F:ATP binding"/>
    <property type="evidence" value="ECO:0007669"/>
    <property type="project" value="UniProtKB-KW"/>
</dbReference>
<reference evidence="17 18" key="1">
    <citation type="journal article" date="2018" name="Nat. Ecol. Evol.">
        <title>Pezizomycetes genomes reveal the molecular basis of ectomycorrhizal truffle lifestyle.</title>
        <authorList>
            <person name="Murat C."/>
            <person name="Payen T."/>
            <person name="Noel B."/>
            <person name="Kuo A."/>
            <person name="Morin E."/>
            <person name="Chen J."/>
            <person name="Kohler A."/>
            <person name="Krizsan K."/>
            <person name="Balestrini R."/>
            <person name="Da Silva C."/>
            <person name="Montanini B."/>
            <person name="Hainaut M."/>
            <person name="Levati E."/>
            <person name="Barry K.W."/>
            <person name="Belfiori B."/>
            <person name="Cichocki N."/>
            <person name="Clum A."/>
            <person name="Dockter R.B."/>
            <person name="Fauchery L."/>
            <person name="Guy J."/>
            <person name="Iotti M."/>
            <person name="Le Tacon F."/>
            <person name="Lindquist E.A."/>
            <person name="Lipzen A."/>
            <person name="Malagnac F."/>
            <person name="Mello A."/>
            <person name="Molinier V."/>
            <person name="Miyauchi S."/>
            <person name="Poulain J."/>
            <person name="Riccioni C."/>
            <person name="Rubini A."/>
            <person name="Sitrit Y."/>
            <person name="Splivallo R."/>
            <person name="Traeger S."/>
            <person name="Wang M."/>
            <person name="Zifcakova L."/>
            <person name="Wipf D."/>
            <person name="Zambonelli A."/>
            <person name="Paolocci F."/>
            <person name="Nowrousian M."/>
            <person name="Ottonello S."/>
            <person name="Baldrian P."/>
            <person name="Spatafora J.W."/>
            <person name="Henrissat B."/>
            <person name="Nagy L.G."/>
            <person name="Aury J.M."/>
            <person name="Wincker P."/>
            <person name="Grigoriev I.V."/>
            <person name="Bonfante P."/>
            <person name="Martin F.M."/>
        </authorList>
    </citation>
    <scope>NUCLEOTIDE SEQUENCE [LARGE SCALE GENOMIC DNA]</scope>
    <source>
        <strain evidence="17 18">RN42</strain>
    </source>
</reference>
<dbReference type="Gene3D" id="3.40.250.10">
    <property type="entry name" value="Rhodanese-like domain"/>
    <property type="match status" value="1"/>
</dbReference>
<dbReference type="OrthoDB" id="10261062at2759"/>
<feature type="binding site" evidence="14">
    <location>
        <position position="132"/>
    </location>
    <ligand>
        <name>ATP</name>
        <dbReference type="ChEBI" id="CHEBI:30616"/>
    </ligand>
</feature>
<comment type="catalytic activity">
    <reaction evidence="14">
        <text>[molybdopterin-synthase sulfur-carrier protein]-C-terminal Gly-Gly-AMP + S-sulfanyl-L-cysteinyl-[cysteine desulfurase] + AH2 = [molybdopterin-synthase sulfur-carrier protein]-C-terminal-Gly-aminoethanethioate + L-cysteinyl-[cysteine desulfurase] + A + AMP + 2 H(+)</text>
        <dbReference type="Rhea" id="RHEA:48612"/>
        <dbReference type="Rhea" id="RHEA-COMP:12157"/>
        <dbReference type="Rhea" id="RHEA-COMP:12158"/>
        <dbReference type="Rhea" id="RHEA-COMP:12159"/>
        <dbReference type="Rhea" id="RHEA-COMP:19907"/>
        <dbReference type="ChEBI" id="CHEBI:13193"/>
        <dbReference type="ChEBI" id="CHEBI:15378"/>
        <dbReference type="ChEBI" id="CHEBI:17499"/>
        <dbReference type="ChEBI" id="CHEBI:29950"/>
        <dbReference type="ChEBI" id="CHEBI:61963"/>
        <dbReference type="ChEBI" id="CHEBI:90618"/>
        <dbReference type="ChEBI" id="CHEBI:232372"/>
        <dbReference type="ChEBI" id="CHEBI:456215"/>
        <dbReference type="EC" id="2.8.1.11"/>
    </reaction>
</comment>
<dbReference type="GO" id="GO:0042292">
    <property type="term" value="F:URM1 activating enzyme activity"/>
    <property type="evidence" value="ECO:0007669"/>
    <property type="project" value="TreeGrafter"/>
</dbReference>
<feature type="binding site" evidence="14">
    <location>
        <position position="108"/>
    </location>
    <ligand>
        <name>ATP</name>
        <dbReference type="ChEBI" id="CHEBI:30616"/>
    </ligand>
</feature>
<dbReference type="HAMAP" id="MF_03049">
    <property type="entry name" value="MOCS3_Uba4"/>
    <property type="match status" value="1"/>
</dbReference>
<accession>A0A3N4I3D2</accession>
<evidence type="ECO:0000256" key="1">
    <source>
        <dbReference type="ARBA" id="ARBA00004514"/>
    </source>
</evidence>
<dbReference type="SUPFAM" id="SSF69572">
    <property type="entry name" value="Activating enzymes of the ubiquitin-like proteins"/>
    <property type="match status" value="1"/>
</dbReference>
<keyword evidence="9 14" id="KW-0862">Zinc</keyword>
<comment type="pathway">
    <text evidence="14">Cofactor biosynthesis; molybdopterin biosynthesis.</text>
</comment>
<feature type="binding site" evidence="14">
    <location>
        <begin position="115"/>
        <end position="119"/>
    </location>
    <ligand>
        <name>ATP</name>
        <dbReference type="ChEBI" id="CHEBI:30616"/>
    </ligand>
</feature>
<sequence>MSPSPSRQEEIASLRQRLAELEQQEREAQQAATREEIHDESIETKPTLPLPLADYTRYSRQLLLPQIGLPGQIALRNAKVLIVGLGGLGSPATLYLAGAGVGTLGLIDGDTVEESNLHRQIAHSEDRVGQYKVDSAAAAVAGLNSGVKVRVWREHLNTGNVLRVLEKEEEWDLVLDCTDHPSVRYLLSDAAVLTGKTVVSASALRWDGQLTVLNDPVGEGPCYRCVWPNVPEKGSVVGCGEGGILGPVVGVMGVLQAIEAIKVLVSRAPKKEVEEKTESTKREYRMTLLSSYPTLQFRSVRLLGKRKTCPVCGENKTITRETIETGSDEYIQACGGLPSEEGLELLDPVTERIDVLTFKDKVYDSESFVKRRVVVVDTRPKVEYGICKLPTTNQYEEEKAEMVNVPMEELDFKGRPSWLPVPEDQWAPKTDVYFVCKQGNDSQIAVKKFKEASKDWDFDGEVRDIIGGIRAWGREVDDKFPIY</sequence>
<dbReference type="UniPathway" id="UPA00988"/>
<dbReference type="Gene3D" id="3.40.50.720">
    <property type="entry name" value="NAD(P)-binding Rossmann-like Domain"/>
    <property type="match status" value="1"/>
</dbReference>
<feature type="binding site" evidence="14">
    <location>
        <position position="87"/>
    </location>
    <ligand>
        <name>ATP</name>
        <dbReference type="ChEBI" id="CHEBI:30616"/>
    </ligand>
</feature>
<dbReference type="InterPro" id="IPR000594">
    <property type="entry name" value="ThiF_NAD_FAD-bd"/>
</dbReference>
<evidence type="ECO:0000313" key="18">
    <source>
        <dbReference type="Proteomes" id="UP000275078"/>
    </source>
</evidence>
<organism evidence="17 18">
    <name type="scientific">Ascobolus immersus RN42</name>
    <dbReference type="NCBI Taxonomy" id="1160509"/>
    <lineage>
        <taxon>Eukaryota</taxon>
        <taxon>Fungi</taxon>
        <taxon>Dikarya</taxon>
        <taxon>Ascomycota</taxon>
        <taxon>Pezizomycotina</taxon>
        <taxon>Pezizomycetes</taxon>
        <taxon>Pezizales</taxon>
        <taxon>Ascobolaceae</taxon>
        <taxon>Ascobolus</taxon>
    </lineage>
</organism>
<evidence type="ECO:0000256" key="14">
    <source>
        <dbReference type="HAMAP-Rule" id="MF_03049"/>
    </source>
</evidence>
<dbReference type="InterPro" id="IPR035985">
    <property type="entry name" value="Ubiquitin-activating_enz"/>
</dbReference>
<feature type="domain" description="Rhodanese" evidence="16">
    <location>
        <begin position="369"/>
        <end position="481"/>
    </location>
</feature>
<evidence type="ECO:0000259" key="16">
    <source>
        <dbReference type="PROSITE" id="PS50206"/>
    </source>
</evidence>
<dbReference type="FunFam" id="3.40.50.720:FF:000033">
    <property type="entry name" value="Adenylyltransferase and sulfurtransferase MOCS3"/>
    <property type="match status" value="1"/>
</dbReference>
<evidence type="ECO:0000256" key="9">
    <source>
        <dbReference type="ARBA" id="ARBA00022833"/>
    </source>
</evidence>
<dbReference type="GO" id="GO:0061605">
    <property type="term" value="F:molybdopterin-synthase adenylyltransferase activity"/>
    <property type="evidence" value="ECO:0007669"/>
    <property type="project" value="UniProtKB-EC"/>
</dbReference>
<comment type="function">
    <text evidence="14">Plays a central role in 2-thiolation of mcm(5)S(2)U at tRNA wobble positions of cytosolic tRNA(Lys), tRNA(Glu) and tRNA(Gln). Also essential during biosynthesis of the molybdenum cofactor. Acts by mediating the C-terminal thiocarboxylation of sulfur carriers urm1 and MOCS2A. Its N-terminus first activates urm1 and MOCS2A as acyl-adenylates (-COAMP), then the persulfide sulfur on the catalytic cysteine is transferred to urm1 and MOCS2A to form thiocarboxylation (-COSH) of their C-terminus. The reaction probably involves hydrogen sulfide that is generated from the persulfide intermediate and that acts as nucleophile towards urm1 and MOCS2A. Subsequently, a transient disulfide bond is formed. Does not use thiosulfate as sulfur donor; nfs1 probably acting as a sulfur donor for thiocarboxylation reactions.</text>
</comment>
<feature type="region of interest" description="Disordered" evidence="15">
    <location>
        <begin position="22"/>
        <end position="45"/>
    </location>
</feature>
<feature type="compositionally biased region" description="Basic and acidic residues" evidence="15">
    <location>
        <begin position="22"/>
        <end position="43"/>
    </location>
</feature>
<feature type="binding site" evidence="14">
    <location>
        <position position="222"/>
    </location>
    <ligand>
        <name>Zn(2+)</name>
        <dbReference type="ChEBI" id="CHEBI:29105"/>
    </ligand>
</feature>
<dbReference type="InterPro" id="IPR001763">
    <property type="entry name" value="Rhodanese-like_dom"/>
</dbReference>
<dbReference type="AlphaFoldDB" id="A0A3N4I3D2"/>
<dbReference type="Pfam" id="PF00581">
    <property type="entry name" value="Rhodanese"/>
    <property type="match status" value="1"/>
</dbReference>
<keyword evidence="5" id="KW-0548">Nucleotidyltransferase</keyword>
<evidence type="ECO:0000256" key="5">
    <source>
        <dbReference type="ARBA" id="ARBA00022695"/>
    </source>
</evidence>
<dbReference type="GO" id="GO:0006777">
    <property type="term" value="P:Mo-molybdopterin cofactor biosynthetic process"/>
    <property type="evidence" value="ECO:0007669"/>
    <property type="project" value="UniProtKB-UniRule"/>
</dbReference>
<dbReference type="CDD" id="cd00757">
    <property type="entry name" value="ThiF_MoeB_HesA_family"/>
    <property type="match status" value="1"/>
</dbReference>